<proteinExistence type="inferred from homology"/>
<comment type="catalytic activity">
    <reaction evidence="5">
        <text>L-glutamyl-tRNA(Gln) + L-glutamine + ATP + H2O = L-glutaminyl-tRNA(Gln) + L-glutamate + ADP + phosphate + H(+)</text>
        <dbReference type="Rhea" id="RHEA:17521"/>
        <dbReference type="Rhea" id="RHEA-COMP:9681"/>
        <dbReference type="Rhea" id="RHEA-COMP:9684"/>
        <dbReference type="ChEBI" id="CHEBI:15377"/>
        <dbReference type="ChEBI" id="CHEBI:15378"/>
        <dbReference type="ChEBI" id="CHEBI:29985"/>
        <dbReference type="ChEBI" id="CHEBI:30616"/>
        <dbReference type="ChEBI" id="CHEBI:43474"/>
        <dbReference type="ChEBI" id="CHEBI:58359"/>
        <dbReference type="ChEBI" id="CHEBI:78520"/>
        <dbReference type="ChEBI" id="CHEBI:78521"/>
        <dbReference type="ChEBI" id="CHEBI:456216"/>
        <dbReference type="EC" id="6.3.5.7"/>
    </reaction>
</comment>
<keyword evidence="2 5" id="KW-0547">Nucleotide-binding</keyword>
<dbReference type="EC" id="6.3.5.7" evidence="5"/>
<name>A0A164VV73_9AGAM</name>
<evidence type="ECO:0000313" key="8">
    <source>
        <dbReference type="Proteomes" id="UP000076722"/>
    </source>
</evidence>
<dbReference type="STRING" id="1314777.A0A164VV73"/>
<dbReference type="InterPro" id="IPR000120">
    <property type="entry name" value="Amidase"/>
</dbReference>
<keyword evidence="5" id="KW-0496">Mitochondrion</keyword>
<evidence type="ECO:0000256" key="1">
    <source>
        <dbReference type="ARBA" id="ARBA00022598"/>
    </source>
</evidence>
<dbReference type="OrthoDB" id="421993at2759"/>
<comment type="function">
    <text evidence="5">Allows the formation of correctly charged Gln-tRNA(Gln) through the transamidation of misacylated Glu-tRNA(Gln) in the mitochondria. The reaction takes place in the presence of glutamine and ATP through an activated gamma-phospho-Glu-tRNA(Gln).</text>
</comment>
<evidence type="ECO:0000313" key="7">
    <source>
        <dbReference type="EMBL" id="KZS94499.1"/>
    </source>
</evidence>
<dbReference type="Pfam" id="PF01425">
    <property type="entry name" value="Amidase"/>
    <property type="match status" value="1"/>
</dbReference>
<dbReference type="GO" id="GO:0032543">
    <property type="term" value="P:mitochondrial translation"/>
    <property type="evidence" value="ECO:0007669"/>
    <property type="project" value="UniProtKB-UniRule"/>
</dbReference>
<dbReference type="GO" id="GO:0005739">
    <property type="term" value="C:mitochondrion"/>
    <property type="evidence" value="ECO:0007669"/>
    <property type="project" value="UniProtKB-SubCell"/>
</dbReference>
<keyword evidence="8" id="KW-1185">Reference proteome</keyword>
<keyword evidence="4 5" id="KW-0648">Protein biosynthesis</keyword>
<protein>
    <recommendedName>
        <fullName evidence="5">Glutamyl-tRNA(Gln) amidotransferase subunit A, mitochondrial</fullName>
        <shortName evidence="5">Glu-AdT subunit A</shortName>
        <ecNumber evidence="5">6.3.5.7</ecNumber>
    </recommendedName>
</protein>
<gene>
    <name evidence="7" type="ORF">SISNIDRAFT_549058</name>
</gene>
<dbReference type="GO" id="GO:0030956">
    <property type="term" value="C:glutamyl-tRNA(Gln) amidotransferase complex"/>
    <property type="evidence" value="ECO:0007669"/>
    <property type="project" value="UniProtKB-UniRule"/>
</dbReference>
<accession>A0A164VV73</accession>
<dbReference type="Gene3D" id="3.90.1300.10">
    <property type="entry name" value="Amidase signature (AS) domain"/>
    <property type="match status" value="1"/>
</dbReference>
<feature type="domain" description="Amidase" evidence="6">
    <location>
        <begin position="56"/>
        <end position="499"/>
    </location>
</feature>
<keyword evidence="1 5" id="KW-0436">Ligase</keyword>
<evidence type="ECO:0000256" key="3">
    <source>
        <dbReference type="ARBA" id="ARBA00022840"/>
    </source>
</evidence>
<reference evidence="7 8" key="1">
    <citation type="journal article" date="2016" name="Mol. Biol. Evol.">
        <title>Comparative Genomics of Early-Diverging Mushroom-Forming Fungi Provides Insights into the Origins of Lignocellulose Decay Capabilities.</title>
        <authorList>
            <person name="Nagy L.G."/>
            <person name="Riley R."/>
            <person name="Tritt A."/>
            <person name="Adam C."/>
            <person name="Daum C."/>
            <person name="Floudas D."/>
            <person name="Sun H."/>
            <person name="Yadav J.S."/>
            <person name="Pangilinan J."/>
            <person name="Larsson K.H."/>
            <person name="Matsuura K."/>
            <person name="Barry K."/>
            <person name="Labutti K."/>
            <person name="Kuo R."/>
            <person name="Ohm R.A."/>
            <person name="Bhattacharya S.S."/>
            <person name="Shirouzu T."/>
            <person name="Yoshinaga Y."/>
            <person name="Martin F.M."/>
            <person name="Grigoriev I.V."/>
            <person name="Hibbett D.S."/>
        </authorList>
    </citation>
    <scope>NUCLEOTIDE SEQUENCE [LARGE SCALE GENOMIC DNA]</scope>
    <source>
        <strain evidence="7 8">HHB9708</strain>
    </source>
</reference>
<dbReference type="InterPro" id="IPR036928">
    <property type="entry name" value="AS_sf"/>
</dbReference>
<comment type="similarity">
    <text evidence="5">Belongs to the amidase family. GatA subfamily.</text>
</comment>
<dbReference type="EMBL" id="KV419404">
    <property type="protein sequence ID" value="KZS94499.1"/>
    <property type="molecule type" value="Genomic_DNA"/>
</dbReference>
<dbReference type="AlphaFoldDB" id="A0A164VV73"/>
<dbReference type="Proteomes" id="UP000076722">
    <property type="component" value="Unassembled WGS sequence"/>
</dbReference>
<dbReference type="GO" id="GO:0050567">
    <property type="term" value="F:glutaminyl-tRNA synthase (glutamine-hydrolyzing) activity"/>
    <property type="evidence" value="ECO:0007669"/>
    <property type="project" value="UniProtKB-UniRule"/>
</dbReference>
<evidence type="ECO:0000256" key="2">
    <source>
        <dbReference type="ARBA" id="ARBA00022741"/>
    </source>
</evidence>
<feature type="active site" description="Charge relay system" evidence="5">
    <location>
        <position position="59"/>
    </location>
</feature>
<feature type="active site" description="Acyl-ester intermediate" evidence="5">
    <location>
        <position position="160"/>
    </location>
</feature>
<organism evidence="7 8">
    <name type="scientific">Sistotremastrum niveocremeum HHB9708</name>
    <dbReference type="NCBI Taxonomy" id="1314777"/>
    <lineage>
        <taxon>Eukaryota</taxon>
        <taxon>Fungi</taxon>
        <taxon>Dikarya</taxon>
        <taxon>Basidiomycota</taxon>
        <taxon>Agaricomycotina</taxon>
        <taxon>Agaricomycetes</taxon>
        <taxon>Sistotremastrales</taxon>
        <taxon>Sistotremastraceae</taxon>
        <taxon>Sertulicium</taxon>
        <taxon>Sertulicium niveocremeum</taxon>
    </lineage>
</organism>
<feature type="active site" description="Charge relay system" evidence="5">
    <location>
        <position position="136"/>
    </location>
</feature>
<dbReference type="InterPro" id="IPR023631">
    <property type="entry name" value="Amidase_dom"/>
</dbReference>
<dbReference type="SUPFAM" id="SSF75304">
    <property type="entry name" value="Amidase signature (AS) enzymes"/>
    <property type="match status" value="1"/>
</dbReference>
<sequence>MRSLLRENVRLLEKAKTARFFGTLTSSRHGSVNNSEINAFVSVNDNLANSARGRRVAIKDNICTKDFLTTCSSSILRTFDPGYDATLASLLKSRGWNIIGKTNCDEFGMGSLNVYSSHGPVINPWNPSERRSAGGSSGGSAAAVAAGLCEAAIGTDTGGSTRLPAAYCGIIGFKPSHGLISRWGVVSYADSLDCVGIFGKDAEIVSEVFEVLNVHDPQDPTSANSQVRERMQSQFVASKVSNMSEKSFWSTVRVGIPLEYFPHELDPSLLKSYKNVLRLLLQRGAQLVPISLPNTKYALSAYYALSSAEASSNMARYNGKLHGKLYPLLRYQIRILRVAVGEPASESSTRHRTPIDQYAANRTAGFGPEVQRRVLLGTYTLTADAFDNYFLQAMRVRSLVQQDFSSVFKMADLRESSEDNIGDSGVDFILHLSAIRSAPQLSETGQPGSEIDSYVQDVMTVPASLAGLPAASIPSGLADDDWPVGVSIVGQWGSDHLLLKACKELTALLSVASNK</sequence>
<dbReference type="InterPro" id="IPR004412">
    <property type="entry name" value="GatA"/>
</dbReference>
<dbReference type="HAMAP" id="MF_00120">
    <property type="entry name" value="GatA"/>
    <property type="match status" value="1"/>
</dbReference>
<keyword evidence="3 5" id="KW-0067">ATP-binding</keyword>
<dbReference type="GO" id="GO:0005524">
    <property type="term" value="F:ATP binding"/>
    <property type="evidence" value="ECO:0007669"/>
    <property type="project" value="UniProtKB-KW"/>
</dbReference>
<dbReference type="PANTHER" id="PTHR11895:SF7">
    <property type="entry name" value="GLUTAMYL-TRNA(GLN) AMIDOTRANSFERASE SUBUNIT A, MITOCHONDRIAL"/>
    <property type="match status" value="1"/>
</dbReference>
<dbReference type="GO" id="GO:0070681">
    <property type="term" value="P:glutaminyl-tRNAGln biosynthesis via transamidation"/>
    <property type="evidence" value="ECO:0007669"/>
    <property type="project" value="UniProtKB-UniRule"/>
</dbReference>
<comment type="subcellular location">
    <subcellularLocation>
        <location evidence="5">Mitochondrion</location>
    </subcellularLocation>
</comment>
<evidence type="ECO:0000256" key="4">
    <source>
        <dbReference type="ARBA" id="ARBA00022917"/>
    </source>
</evidence>
<comment type="subunit">
    <text evidence="5">Subunit of the heterotrimeric GatCAB amidotransferase (AdT) complex, composed of A, B and C subunits.</text>
</comment>
<evidence type="ECO:0000256" key="5">
    <source>
        <dbReference type="HAMAP-Rule" id="MF_03150"/>
    </source>
</evidence>
<dbReference type="PANTHER" id="PTHR11895">
    <property type="entry name" value="TRANSAMIDASE"/>
    <property type="match status" value="1"/>
</dbReference>
<evidence type="ECO:0000259" key="6">
    <source>
        <dbReference type="Pfam" id="PF01425"/>
    </source>
</evidence>